<evidence type="ECO:0000259" key="8">
    <source>
        <dbReference type="PROSITE" id="PS52029"/>
    </source>
</evidence>
<dbReference type="PROSITE" id="PS52029">
    <property type="entry name" value="LD_TPASE"/>
    <property type="match status" value="1"/>
</dbReference>
<accession>A0ABU7ICK0</accession>
<dbReference type="InterPro" id="IPR005490">
    <property type="entry name" value="LD_TPept_cat_dom"/>
</dbReference>
<dbReference type="PANTHER" id="PTHR36699:SF1">
    <property type="entry name" value="L,D-TRANSPEPTIDASE YAFK-RELATED"/>
    <property type="match status" value="1"/>
</dbReference>
<keyword evidence="4 7" id="KW-0133">Cell shape</keyword>
<comment type="pathway">
    <text evidence="1 7">Cell wall biogenesis; peptidoglycan biosynthesis.</text>
</comment>
<feature type="domain" description="L,D-TPase catalytic" evidence="8">
    <location>
        <begin position="140"/>
        <end position="271"/>
    </location>
</feature>
<keyword evidence="5 7" id="KW-0573">Peptidoglycan synthesis</keyword>
<dbReference type="PANTHER" id="PTHR36699">
    <property type="entry name" value="LD-TRANSPEPTIDASE"/>
    <property type="match status" value="1"/>
</dbReference>
<feature type="active site" description="Proton donor/acceptor" evidence="7">
    <location>
        <position position="231"/>
    </location>
</feature>
<sequence>MKYSGVFLLLALMAGAWTWLLTKAPVTAQITHNEVPLWNDSLWKHLPKSIDTSIRVEDAQGGRLKFKQYIVLLFNQEAMIYQDNGQWKLQRFNESAMDSLRKDDYAVARSVRWEAYRNRNLSMAWSEKLNDIAHMLALGDHVLVLKSQRKLMVSRNGTKLLELPINLGWSPVGNKVSDGDGKTPEGVYHLDLKTERNDNLYKSIWISYPNAEDKLIAQKRGVKPGVGIMIHGTTPAKKNAKDWTAGCIALANKDIDSLFAHIGPGATIEIRK</sequence>
<keyword evidence="3" id="KW-0808">Transferase</keyword>
<evidence type="ECO:0000256" key="2">
    <source>
        <dbReference type="ARBA" id="ARBA00005992"/>
    </source>
</evidence>
<gene>
    <name evidence="9" type="ORF">VRU48_17915</name>
</gene>
<evidence type="ECO:0000256" key="6">
    <source>
        <dbReference type="ARBA" id="ARBA00023316"/>
    </source>
</evidence>
<comment type="similarity">
    <text evidence="2">Belongs to the YkuD family.</text>
</comment>
<dbReference type="Pfam" id="PF03734">
    <property type="entry name" value="YkuD"/>
    <property type="match status" value="1"/>
</dbReference>
<evidence type="ECO:0000256" key="3">
    <source>
        <dbReference type="ARBA" id="ARBA00022679"/>
    </source>
</evidence>
<organism evidence="9 10">
    <name type="scientific">Pedobacter albus</name>
    <dbReference type="NCBI Taxonomy" id="3113905"/>
    <lineage>
        <taxon>Bacteria</taxon>
        <taxon>Pseudomonadati</taxon>
        <taxon>Bacteroidota</taxon>
        <taxon>Sphingobacteriia</taxon>
        <taxon>Sphingobacteriales</taxon>
        <taxon>Sphingobacteriaceae</taxon>
        <taxon>Pedobacter</taxon>
    </lineage>
</organism>
<dbReference type="CDD" id="cd16913">
    <property type="entry name" value="YkuD_like"/>
    <property type="match status" value="1"/>
</dbReference>
<evidence type="ECO:0000256" key="1">
    <source>
        <dbReference type="ARBA" id="ARBA00004752"/>
    </source>
</evidence>
<keyword evidence="10" id="KW-1185">Reference proteome</keyword>
<feature type="active site" description="Nucleophile" evidence="7">
    <location>
        <position position="247"/>
    </location>
</feature>
<evidence type="ECO:0000256" key="5">
    <source>
        <dbReference type="ARBA" id="ARBA00022984"/>
    </source>
</evidence>
<comment type="caution">
    <text evidence="9">The sequence shown here is derived from an EMBL/GenBank/DDBJ whole genome shotgun (WGS) entry which is preliminary data.</text>
</comment>
<name>A0ABU7ICK0_9SPHI</name>
<dbReference type="EMBL" id="JAZDQT010000003">
    <property type="protein sequence ID" value="MEE1947006.1"/>
    <property type="molecule type" value="Genomic_DNA"/>
</dbReference>
<evidence type="ECO:0000256" key="7">
    <source>
        <dbReference type="PROSITE-ProRule" id="PRU01373"/>
    </source>
</evidence>
<proteinExistence type="inferred from homology"/>
<reference evidence="9 10" key="1">
    <citation type="submission" date="2024-01" db="EMBL/GenBank/DDBJ databases">
        <title>Pedobacter sp. nov., isolated from fresh soil.</title>
        <authorList>
            <person name="Le N.T.T."/>
        </authorList>
    </citation>
    <scope>NUCLEOTIDE SEQUENCE [LARGE SCALE GENOMIC DNA]</scope>
    <source>
        <strain evidence="9 10">KR3-3</strain>
    </source>
</reference>
<evidence type="ECO:0000256" key="4">
    <source>
        <dbReference type="ARBA" id="ARBA00022960"/>
    </source>
</evidence>
<evidence type="ECO:0000313" key="10">
    <source>
        <dbReference type="Proteomes" id="UP001336835"/>
    </source>
</evidence>
<keyword evidence="6 7" id="KW-0961">Cell wall biogenesis/degradation</keyword>
<dbReference type="SUPFAM" id="SSF141523">
    <property type="entry name" value="L,D-transpeptidase catalytic domain-like"/>
    <property type="match status" value="1"/>
</dbReference>
<dbReference type="Gene3D" id="2.40.440.10">
    <property type="entry name" value="L,D-transpeptidase catalytic domain-like"/>
    <property type="match status" value="1"/>
</dbReference>
<dbReference type="InterPro" id="IPR038063">
    <property type="entry name" value="Transpep_catalytic_dom"/>
</dbReference>
<dbReference type="RefSeq" id="WP_330109293.1">
    <property type="nucleotide sequence ID" value="NZ_JAZDQT010000003.1"/>
</dbReference>
<evidence type="ECO:0000313" key="9">
    <source>
        <dbReference type="EMBL" id="MEE1947006.1"/>
    </source>
</evidence>
<dbReference type="Proteomes" id="UP001336835">
    <property type="component" value="Unassembled WGS sequence"/>
</dbReference>
<protein>
    <submittedName>
        <fullName evidence="9">L,D-transpeptidase family protein</fullName>
    </submittedName>
</protein>